<dbReference type="EMBL" id="CP002859">
    <property type="protein sequence ID" value="AEI46876.1"/>
    <property type="molecule type" value="Genomic_DNA"/>
</dbReference>
<name>A0A7U3ZGM6_RUNSL</name>
<keyword evidence="2" id="KW-1185">Reference proteome</keyword>
<reference evidence="2" key="1">
    <citation type="submission" date="2011-06" db="EMBL/GenBank/DDBJ databases">
        <title>The complete genome of chromosome of Runella slithyformis DSM 19594.</title>
        <authorList>
            <consortium name="US DOE Joint Genome Institute (JGI-PGF)"/>
            <person name="Lucas S."/>
            <person name="Han J."/>
            <person name="Lapidus A."/>
            <person name="Bruce D."/>
            <person name="Goodwin L."/>
            <person name="Pitluck S."/>
            <person name="Peters L."/>
            <person name="Kyrpides N."/>
            <person name="Mavromatis K."/>
            <person name="Ivanova N."/>
            <person name="Ovchinnikova G."/>
            <person name="Zhang X."/>
            <person name="Misra M."/>
            <person name="Detter J.C."/>
            <person name="Tapia R."/>
            <person name="Han C."/>
            <person name="Land M."/>
            <person name="Hauser L."/>
            <person name="Markowitz V."/>
            <person name="Cheng J.-F."/>
            <person name="Hugenholtz P."/>
            <person name="Woyke T."/>
            <person name="Wu D."/>
            <person name="Tindall B."/>
            <person name="Faehrich R."/>
            <person name="Brambilla E."/>
            <person name="Klenk H.-P."/>
            <person name="Eisen J.A."/>
        </authorList>
    </citation>
    <scope>NUCLEOTIDE SEQUENCE [LARGE SCALE GENOMIC DNA]</scope>
    <source>
        <strain evidence="2">ATCC 29530 / DSM 19594 / LMG 11500 / NCIMB 11436 / LSU 4</strain>
    </source>
</reference>
<protein>
    <submittedName>
        <fullName evidence="1">Uncharacterized protein</fullName>
    </submittedName>
</protein>
<dbReference type="KEGG" id="rsi:Runsl_0426"/>
<proteinExistence type="predicted"/>
<organism evidence="1 2">
    <name type="scientific">Runella slithyformis (strain ATCC 29530 / DSM 19594 / LMG 11500 / NCIMB 11436 / LSU 4)</name>
    <dbReference type="NCBI Taxonomy" id="761193"/>
    <lineage>
        <taxon>Bacteria</taxon>
        <taxon>Pseudomonadati</taxon>
        <taxon>Bacteroidota</taxon>
        <taxon>Cytophagia</taxon>
        <taxon>Cytophagales</taxon>
        <taxon>Spirosomataceae</taxon>
        <taxon>Runella</taxon>
    </lineage>
</organism>
<accession>A0A7U3ZGM6</accession>
<dbReference type="AlphaFoldDB" id="A0A7U3ZGM6"/>
<sequence length="65" mass="7859">MMPHLKALLMLNSGKMIKVNVLIFKENQQQRFIKIVQLWCVQKIERIKIFILFKKHFGRFSTLKL</sequence>
<gene>
    <name evidence="1" type="ordered locus">Runsl_0426</name>
</gene>
<evidence type="ECO:0000313" key="2">
    <source>
        <dbReference type="Proteomes" id="UP000000493"/>
    </source>
</evidence>
<dbReference type="Proteomes" id="UP000000493">
    <property type="component" value="Chromosome"/>
</dbReference>
<evidence type="ECO:0000313" key="1">
    <source>
        <dbReference type="EMBL" id="AEI46876.1"/>
    </source>
</evidence>
<reference evidence="1 2" key="2">
    <citation type="journal article" date="2012" name="Stand. Genomic Sci.">
        <title>Complete genome sequence of the aquatic bacterium Runella slithyformis type strain (LSU 4(T)).</title>
        <authorList>
            <person name="Copeland A."/>
            <person name="Zhang X."/>
            <person name="Misra M."/>
            <person name="Lapidus A."/>
            <person name="Nolan M."/>
            <person name="Lucas S."/>
            <person name="Deshpande S."/>
            <person name="Cheng J.F."/>
            <person name="Tapia R."/>
            <person name="Goodwin L.A."/>
            <person name="Pitluck S."/>
            <person name="Liolios K."/>
            <person name="Pagani I."/>
            <person name="Ivanova N."/>
            <person name="Mikhailova N."/>
            <person name="Pati A."/>
            <person name="Chen A."/>
            <person name="Palaniappan K."/>
            <person name="Land M."/>
            <person name="Hauser L."/>
            <person name="Pan C."/>
            <person name="Jeffries C.D."/>
            <person name="Detter J.C."/>
            <person name="Brambilla E.M."/>
            <person name="Rohde M."/>
            <person name="Djao O.D."/>
            <person name="Goker M."/>
            <person name="Sikorski J."/>
            <person name="Tindall B.J."/>
            <person name="Woyke T."/>
            <person name="Bristow J."/>
            <person name="Eisen J.A."/>
            <person name="Markowitz V."/>
            <person name="Hugenholtz P."/>
            <person name="Kyrpides N.C."/>
            <person name="Klenk H.P."/>
            <person name="Mavromatis K."/>
        </authorList>
    </citation>
    <scope>NUCLEOTIDE SEQUENCE [LARGE SCALE GENOMIC DNA]</scope>
    <source>
        <strain evidence="2">ATCC 29530 / DSM 19594 / LMG 11500 / NCIMB 11436 / LSU 4</strain>
    </source>
</reference>